<dbReference type="PANTHER" id="PTHR21599:SF0">
    <property type="entry name" value="GLYCERATE KINASE"/>
    <property type="match status" value="1"/>
</dbReference>
<comment type="caution">
    <text evidence="5">The sequence shown here is derived from an EMBL/GenBank/DDBJ whole genome shotgun (WGS) entry which is preliminary data.</text>
</comment>
<dbReference type="PANTHER" id="PTHR21599">
    <property type="entry name" value="GLYCERATE KINASE"/>
    <property type="match status" value="1"/>
</dbReference>
<dbReference type="Proteomes" id="UP000606115">
    <property type="component" value="Unassembled WGS sequence"/>
</dbReference>
<keyword evidence="6" id="KW-1185">Reference proteome</keyword>
<proteinExistence type="inferred from homology"/>
<evidence type="ECO:0000256" key="4">
    <source>
        <dbReference type="PIRNR" id="PIRNR006078"/>
    </source>
</evidence>
<protein>
    <submittedName>
        <fullName evidence="5">Glycerate kinase</fullName>
    </submittedName>
</protein>
<reference evidence="6" key="1">
    <citation type="journal article" date="2019" name="Int. J. Syst. Evol. Microbiol.">
        <title>The Global Catalogue of Microorganisms (GCM) 10K type strain sequencing project: providing services to taxonomists for standard genome sequencing and annotation.</title>
        <authorList>
            <consortium name="The Broad Institute Genomics Platform"/>
            <consortium name="The Broad Institute Genome Sequencing Center for Infectious Disease"/>
            <person name="Wu L."/>
            <person name="Ma J."/>
        </authorList>
    </citation>
    <scope>NUCLEOTIDE SEQUENCE [LARGE SCALE GENOMIC DNA]</scope>
    <source>
        <strain evidence="6">CGMCC 1.3685</strain>
    </source>
</reference>
<evidence type="ECO:0000256" key="3">
    <source>
        <dbReference type="ARBA" id="ARBA00022777"/>
    </source>
</evidence>
<dbReference type="PIRSF" id="PIRSF006078">
    <property type="entry name" value="GlxK"/>
    <property type="match status" value="1"/>
</dbReference>
<evidence type="ECO:0000313" key="6">
    <source>
        <dbReference type="Proteomes" id="UP000606115"/>
    </source>
</evidence>
<dbReference type="SUPFAM" id="SSF110738">
    <property type="entry name" value="Glycerate kinase I"/>
    <property type="match status" value="1"/>
</dbReference>
<evidence type="ECO:0000313" key="5">
    <source>
        <dbReference type="EMBL" id="GGJ51199.1"/>
    </source>
</evidence>
<name>A0ABQ2DBB0_9MICC</name>
<dbReference type="EMBL" id="BMKX01000001">
    <property type="protein sequence ID" value="GGJ51199.1"/>
    <property type="molecule type" value="Genomic_DNA"/>
</dbReference>
<dbReference type="RefSeq" id="WP_188683767.1">
    <property type="nucleotide sequence ID" value="NZ_BMKX01000001.1"/>
</dbReference>
<organism evidence="5 6">
    <name type="scientific">Glutamicibacter ardleyensis</name>
    <dbReference type="NCBI Taxonomy" id="225894"/>
    <lineage>
        <taxon>Bacteria</taxon>
        <taxon>Bacillati</taxon>
        <taxon>Actinomycetota</taxon>
        <taxon>Actinomycetes</taxon>
        <taxon>Micrococcales</taxon>
        <taxon>Micrococcaceae</taxon>
        <taxon>Glutamicibacter</taxon>
    </lineage>
</organism>
<sequence length="387" mass="39165">MTQSNVVHPVNVAIVPDSFKGSARASEVAAAIADGVQAAANSVGRDVAITAVPFADGGEGTLDALTDAWGTEPQSVQTTDALGRAVSSRFGLSADGTTAVIEAAEAAGLPQVSDVPRQPLKATTFGLGALVTQALDLGVQKIILCLGGSATTDGGAGLLSALGAKLLDEQEQELAPGGGLLSKLAGIDVSTLDPRAQQVTWQIACDVTNPLLGANGAAAVFGPQKGASPQDVEKLDAGLRKLADVLEAATGRKIRDRAGMGAAGGLALCIGSYCEVELVPGWELVARAINAHEILSAAQLVFTGEGRLDSQSLQGKVVSGVLQAANRQADVIVIAGSVALDEAALADSGILAAYSIAQGPADLEELSSNALQLIRRTAYSVARTYLR</sequence>
<dbReference type="NCBIfam" id="TIGR00045">
    <property type="entry name" value="glycerate kinase"/>
    <property type="match status" value="1"/>
</dbReference>
<evidence type="ECO:0000256" key="1">
    <source>
        <dbReference type="ARBA" id="ARBA00006284"/>
    </source>
</evidence>
<dbReference type="InterPro" id="IPR004381">
    <property type="entry name" value="Glycerate_kinase"/>
</dbReference>
<keyword evidence="2 4" id="KW-0808">Transferase</keyword>
<dbReference type="GO" id="GO:0016301">
    <property type="term" value="F:kinase activity"/>
    <property type="evidence" value="ECO:0007669"/>
    <property type="project" value="UniProtKB-KW"/>
</dbReference>
<dbReference type="InterPro" id="IPR018197">
    <property type="entry name" value="Glycerate_kinase_RE-like"/>
</dbReference>
<keyword evidence="3 4" id="KW-0418">Kinase</keyword>
<accession>A0ABQ2DBB0</accession>
<dbReference type="InterPro" id="IPR018193">
    <property type="entry name" value="Glyc_kinase_flavodox-like_fold"/>
</dbReference>
<dbReference type="Gene3D" id="3.90.1510.10">
    <property type="entry name" value="Glycerate kinase, domain 2"/>
    <property type="match status" value="1"/>
</dbReference>
<comment type="similarity">
    <text evidence="1 4">Belongs to the glycerate kinase type-1 family.</text>
</comment>
<dbReference type="Gene3D" id="3.40.50.10350">
    <property type="entry name" value="Glycerate kinase, domain 1"/>
    <property type="match status" value="1"/>
</dbReference>
<dbReference type="GeneID" id="303303113"/>
<evidence type="ECO:0000256" key="2">
    <source>
        <dbReference type="ARBA" id="ARBA00022679"/>
    </source>
</evidence>
<dbReference type="InterPro" id="IPR036129">
    <property type="entry name" value="Glycerate_kinase_sf"/>
</dbReference>
<dbReference type="Pfam" id="PF02595">
    <property type="entry name" value="Gly_kinase"/>
    <property type="match status" value="1"/>
</dbReference>
<gene>
    <name evidence="5" type="primary">glxK</name>
    <name evidence="5" type="ORF">GCM10007173_07200</name>
</gene>